<dbReference type="Proteomes" id="UP000305881">
    <property type="component" value="Chromosome"/>
</dbReference>
<dbReference type="EC" id="4.2.1.45" evidence="2"/>
<dbReference type="EMBL" id="CP035467">
    <property type="protein sequence ID" value="QCW83883.1"/>
    <property type="molecule type" value="Genomic_DNA"/>
</dbReference>
<gene>
    <name evidence="2" type="primary">rfbG</name>
    <name evidence="2" type="ORF">EQU24_17770</name>
</gene>
<dbReference type="CDD" id="cd05252">
    <property type="entry name" value="CDP_GD_SDR_e"/>
    <property type="match status" value="1"/>
</dbReference>
<dbReference type="RefSeq" id="WP_017842279.1">
    <property type="nucleotide sequence ID" value="NZ_CP035467.1"/>
</dbReference>
<dbReference type="Pfam" id="PF16363">
    <property type="entry name" value="GDP_Man_Dehyd"/>
    <property type="match status" value="1"/>
</dbReference>
<evidence type="ECO:0000313" key="3">
    <source>
        <dbReference type="Proteomes" id="UP000305881"/>
    </source>
</evidence>
<sequence length="356" mass="40270">MGINESFWRDKKVLITGHTGFKGSWLALWLQQMKAHVYGFALAPPTQPNLFEKANVGQCIASHIGDIRDLSALKSVFLKTEPDIVIHLAAQPLVRYAYQNPVETYQTNVIGTLHVLEAIRACPSVRAAVIVTTDKCYDNKEWIWAYRENEPLGGYDPYSSSKACAELLIASYRNSFFSDAHSPAIASARAGNVIGGGDWSPDRLVPDIIQAFQANQTLSIRNPNAIRPWQHVLDSLSGYLLLAEKLFTEGQHYAEPWNFGPDMNDMQPVQSIVQHLATYWPQANWTIEEQTQFHEARSLKLDSTKAHERLDWHPRWRLSDALQLTAEWYQAESQGLDMGLFCRKQIQLFTNQRGAG</sequence>
<dbReference type="GO" id="GO:0047733">
    <property type="term" value="F:CDP-glucose 4,6-dehydratase activity"/>
    <property type="evidence" value="ECO:0007669"/>
    <property type="project" value="UniProtKB-EC"/>
</dbReference>
<dbReference type="Gene3D" id="3.90.25.10">
    <property type="entry name" value="UDP-galactose 4-epimerase, domain 1"/>
    <property type="match status" value="1"/>
</dbReference>
<dbReference type="NCBIfam" id="TIGR02622">
    <property type="entry name" value="CDP_4_6_dhtase"/>
    <property type="match status" value="1"/>
</dbReference>
<dbReference type="InterPro" id="IPR013445">
    <property type="entry name" value="CDP_4_6_deHydtase"/>
</dbReference>
<dbReference type="SUPFAM" id="SSF51735">
    <property type="entry name" value="NAD(P)-binding Rossmann-fold domains"/>
    <property type="match status" value="1"/>
</dbReference>
<proteinExistence type="predicted"/>
<dbReference type="OrthoDB" id="9779041at2"/>
<protein>
    <submittedName>
        <fullName evidence="2">CDP-glucose 4,6-dehydratase</fullName>
        <ecNumber evidence="2">4.2.1.45</ecNumber>
    </submittedName>
</protein>
<keyword evidence="2" id="KW-0456">Lyase</keyword>
<dbReference type="PANTHER" id="PTHR43000">
    <property type="entry name" value="DTDP-D-GLUCOSE 4,6-DEHYDRATASE-RELATED"/>
    <property type="match status" value="1"/>
</dbReference>
<dbReference type="AlphaFoldDB" id="A0A4P9UTG9"/>
<keyword evidence="3" id="KW-1185">Reference proteome</keyword>
<dbReference type="InterPro" id="IPR016040">
    <property type="entry name" value="NAD(P)-bd_dom"/>
</dbReference>
<organism evidence="2 3">
    <name type="scientific">Methylotuvimicrobium buryatense</name>
    <name type="common">Methylomicrobium buryatense</name>
    <dbReference type="NCBI Taxonomy" id="95641"/>
    <lineage>
        <taxon>Bacteria</taxon>
        <taxon>Pseudomonadati</taxon>
        <taxon>Pseudomonadota</taxon>
        <taxon>Gammaproteobacteria</taxon>
        <taxon>Methylococcales</taxon>
        <taxon>Methylococcaceae</taxon>
        <taxon>Methylotuvimicrobium</taxon>
    </lineage>
</organism>
<evidence type="ECO:0000313" key="2">
    <source>
        <dbReference type="EMBL" id="QCW83883.1"/>
    </source>
</evidence>
<dbReference type="STRING" id="675511.GCA_000341735_03898"/>
<accession>A0A4P9UTG9</accession>
<name>A0A4P9UTG9_METBY</name>
<dbReference type="InterPro" id="IPR036291">
    <property type="entry name" value="NAD(P)-bd_dom_sf"/>
</dbReference>
<dbReference type="Gene3D" id="3.40.50.720">
    <property type="entry name" value="NAD(P)-binding Rossmann-like Domain"/>
    <property type="match status" value="1"/>
</dbReference>
<reference evidence="3" key="1">
    <citation type="journal article" date="2019" name="J. Bacteriol.">
        <title>A Mutagenic Screen Identifies a TonB-Dependent Receptor Required for the Lanthanide Metal Switch in the Type I Methanotroph 'Methylotuvimicrobium buryatense' 5GB1C.</title>
        <authorList>
            <person name="Groom J.D."/>
            <person name="Ford S.M."/>
            <person name="Pesesky M.W."/>
            <person name="Lidstrom M.E."/>
        </authorList>
    </citation>
    <scope>NUCLEOTIDE SEQUENCE [LARGE SCALE GENOMIC DNA]</scope>
    <source>
        <strain evidence="3">5GB1C</strain>
    </source>
</reference>
<feature type="domain" description="NAD(P)-binding" evidence="1">
    <location>
        <begin position="14"/>
        <end position="323"/>
    </location>
</feature>
<dbReference type="KEGG" id="mbur:EQU24_17770"/>
<evidence type="ECO:0000259" key="1">
    <source>
        <dbReference type="Pfam" id="PF16363"/>
    </source>
</evidence>